<evidence type="ECO:0000256" key="7">
    <source>
        <dbReference type="SAM" id="Phobius"/>
    </source>
</evidence>
<proteinExistence type="predicted"/>
<feature type="transmembrane region" description="Helical" evidence="7">
    <location>
        <begin position="350"/>
        <end position="366"/>
    </location>
</feature>
<accession>A0A251Y244</accession>
<dbReference type="GO" id="GO:0005886">
    <property type="term" value="C:plasma membrane"/>
    <property type="evidence" value="ECO:0007669"/>
    <property type="project" value="UniProtKB-SubCell"/>
</dbReference>
<dbReference type="PANTHER" id="PTHR30619">
    <property type="entry name" value="DNA INTERNALIZATION/COMPETENCE PROTEIN COMEC/REC2"/>
    <property type="match status" value="1"/>
</dbReference>
<evidence type="ECO:0000256" key="6">
    <source>
        <dbReference type="SAM" id="MobiDB-lite"/>
    </source>
</evidence>
<evidence type="ECO:0000256" key="1">
    <source>
        <dbReference type="ARBA" id="ARBA00004651"/>
    </source>
</evidence>
<organism evidence="9 10">
    <name type="scientific">Clavibacter michiganensis</name>
    <dbReference type="NCBI Taxonomy" id="28447"/>
    <lineage>
        <taxon>Bacteria</taxon>
        <taxon>Bacillati</taxon>
        <taxon>Actinomycetota</taxon>
        <taxon>Actinomycetes</taxon>
        <taxon>Micrococcales</taxon>
        <taxon>Microbacteriaceae</taxon>
        <taxon>Clavibacter</taxon>
    </lineage>
</organism>
<dbReference type="EMBL" id="MDJY01000061">
    <property type="protein sequence ID" value="OUE18377.1"/>
    <property type="molecule type" value="Genomic_DNA"/>
</dbReference>
<feature type="transmembrane region" description="Helical" evidence="7">
    <location>
        <begin position="58"/>
        <end position="79"/>
    </location>
</feature>
<feature type="transmembrane region" description="Helical" evidence="7">
    <location>
        <begin position="545"/>
        <end position="563"/>
    </location>
</feature>
<dbReference type="NCBIfam" id="TIGR00360">
    <property type="entry name" value="ComEC_N-term"/>
    <property type="match status" value="1"/>
</dbReference>
<evidence type="ECO:0000313" key="9">
    <source>
        <dbReference type="EMBL" id="OUE18377.1"/>
    </source>
</evidence>
<keyword evidence="4 7" id="KW-1133">Transmembrane helix</keyword>
<evidence type="ECO:0000259" key="8">
    <source>
        <dbReference type="Pfam" id="PF03772"/>
    </source>
</evidence>
<dbReference type="InterPro" id="IPR004477">
    <property type="entry name" value="ComEC_N"/>
</dbReference>
<keyword evidence="2" id="KW-1003">Cell membrane</keyword>
<evidence type="ECO:0000256" key="5">
    <source>
        <dbReference type="ARBA" id="ARBA00023136"/>
    </source>
</evidence>
<sequence>MRDPADPIVPDHPGRRPRDDRKRARTTTEAAPLDLRLAIPAAVGWCATAAAIGVRGAAAPATALAATLAAVLALTSVVASRRSRLADHRGGPLARRRGVPDGSRRPTPLRPGVLRGAAGLAVAAGVAAMLLGAAAAREPQRHTAELEAAASDDGMVVADVVLDESPAPVAGRASGGSGAPARVRIVGHLQAIHVGGEAHGRPADVTVTPPAPVPVVVFAPASSVGGAGPGVGSTIRLSAAVRPADPGDEAAYLLLGRGSVEQVARPDGPLALAEGLRAGLTRAASELPGPGARLLPGLAIGDVSQVPPDFVQTMKDTSLTHLTAVSGANCAVIVSLVLALSAAVGLRRPARAVAAVAALAAFVVLVTPQPSVLRAAVMATVLIVSTVTGRPSRGLPALALAVVILLTIDPWLARDLGFALSVLATAGLLTLAPPLADRLARRMPRRLADALAIPVAAQVACQPALLVLQPGLPVHGVLANVLAEPAAAPATVAGLVACVLLPVWPAAGALALRLAWLPSSWIAAVARVMSELPWGRIPWPTGPDGVVALTAASALVIAALALGRSPGERRPATAVATTAPGPPPAAPPASAALPATGDVPPDG</sequence>
<feature type="transmembrane region" description="Helical" evidence="7">
    <location>
        <begin position="395"/>
        <end position="412"/>
    </location>
</feature>
<comment type="caution">
    <text evidence="9">The sequence shown here is derived from an EMBL/GenBank/DDBJ whole genome shotgun (WGS) entry which is preliminary data.</text>
</comment>
<feature type="transmembrane region" description="Helical" evidence="7">
    <location>
        <begin position="33"/>
        <end position="52"/>
    </location>
</feature>
<evidence type="ECO:0000313" key="10">
    <source>
        <dbReference type="Proteomes" id="UP000195011"/>
    </source>
</evidence>
<dbReference type="Proteomes" id="UP000195011">
    <property type="component" value="Unassembled WGS sequence"/>
</dbReference>
<keyword evidence="3 7" id="KW-0812">Transmembrane</keyword>
<feature type="domain" description="ComEC/Rec2-related protein" evidence="8">
    <location>
        <begin position="298"/>
        <end position="560"/>
    </location>
</feature>
<dbReference type="Pfam" id="PF03772">
    <property type="entry name" value="Competence"/>
    <property type="match status" value="1"/>
</dbReference>
<evidence type="ECO:0000256" key="4">
    <source>
        <dbReference type="ARBA" id="ARBA00022989"/>
    </source>
</evidence>
<comment type="subcellular location">
    <subcellularLocation>
        <location evidence="1">Cell membrane</location>
        <topology evidence="1">Multi-pass membrane protein</topology>
    </subcellularLocation>
</comment>
<evidence type="ECO:0000256" key="3">
    <source>
        <dbReference type="ARBA" id="ARBA00022692"/>
    </source>
</evidence>
<feature type="region of interest" description="Disordered" evidence="6">
    <location>
        <begin position="566"/>
        <end position="603"/>
    </location>
</feature>
<dbReference type="AlphaFoldDB" id="A0A251Y244"/>
<gene>
    <name evidence="9" type="ORF">BFL36_14585</name>
</gene>
<feature type="transmembrane region" description="Helical" evidence="7">
    <location>
        <begin position="418"/>
        <end position="435"/>
    </location>
</feature>
<protein>
    <submittedName>
        <fullName evidence="9">ComEC family competence protein</fullName>
    </submittedName>
</protein>
<name>A0A251Y244_9MICO</name>
<keyword evidence="5 7" id="KW-0472">Membrane</keyword>
<feature type="transmembrane region" description="Helical" evidence="7">
    <location>
        <begin position="322"/>
        <end position="343"/>
    </location>
</feature>
<dbReference type="PANTHER" id="PTHR30619:SF1">
    <property type="entry name" value="RECOMBINATION PROTEIN 2"/>
    <property type="match status" value="1"/>
</dbReference>
<dbReference type="InterPro" id="IPR052159">
    <property type="entry name" value="Competence_DNA_uptake"/>
</dbReference>
<feature type="compositionally biased region" description="Basic and acidic residues" evidence="6">
    <location>
        <begin position="12"/>
        <end position="22"/>
    </location>
</feature>
<reference evidence="9 10" key="1">
    <citation type="submission" date="2016-08" db="EMBL/GenBank/DDBJ databases">
        <title>Genome sequence of Clavibacter michiganensis spp strain CFBP8017.</title>
        <authorList>
            <person name="Thapa S.P."/>
            <person name="Coaker G."/>
            <person name="Jacques M.-A."/>
        </authorList>
    </citation>
    <scope>NUCLEOTIDE SEQUENCE [LARGE SCALE GENOMIC DNA]</scope>
    <source>
        <strain evidence="9">CFBP8017</strain>
    </source>
</reference>
<evidence type="ECO:0000256" key="2">
    <source>
        <dbReference type="ARBA" id="ARBA00022475"/>
    </source>
</evidence>
<feature type="region of interest" description="Disordered" evidence="6">
    <location>
        <begin position="84"/>
        <end position="111"/>
    </location>
</feature>
<feature type="region of interest" description="Disordered" evidence="6">
    <location>
        <begin position="1"/>
        <end position="28"/>
    </location>
</feature>